<comment type="caution">
    <text evidence="8">The sequence shown here is derived from an EMBL/GenBank/DDBJ whole genome shotgun (WGS) entry which is preliminary data.</text>
</comment>
<feature type="zinc finger region" description="C3H1-type" evidence="5">
    <location>
        <begin position="354"/>
        <end position="382"/>
    </location>
</feature>
<dbReference type="InterPro" id="IPR036855">
    <property type="entry name" value="Znf_CCCH_sf"/>
</dbReference>
<dbReference type="EMBL" id="WJXA01000329">
    <property type="protein sequence ID" value="KAF7113196.1"/>
    <property type="molecule type" value="Genomic_DNA"/>
</dbReference>
<dbReference type="PROSITE" id="PS50103">
    <property type="entry name" value="ZF_C3H1"/>
    <property type="match status" value="5"/>
</dbReference>
<name>A0A834FUR5_RHOSS</name>
<keyword evidence="2 5" id="KW-0863">Zinc-finger</keyword>
<dbReference type="PANTHER" id="PTHR12506">
    <property type="entry name" value="PROTEIN PHOSPHATASE RELATED"/>
    <property type="match status" value="1"/>
</dbReference>
<keyword evidence="9" id="KW-1185">Reference proteome</keyword>
<feature type="domain" description="C3H1-type" evidence="7">
    <location>
        <begin position="354"/>
        <end position="382"/>
    </location>
</feature>
<keyword evidence="3 5" id="KW-0862">Zinc</keyword>
<evidence type="ECO:0000256" key="1">
    <source>
        <dbReference type="ARBA" id="ARBA00022723"/>
    </source>
</evidence>
<dbReference type="SUPFAM" id="SSF90229">
    <property type="entry name" value="CCCH zinc finger"/>
    <property type="match status" value="5"/>
</dbReference>
<feature type="domain" description="C3H1-type" evidence="7">
    <location>
        <begin position="114"/>
        <end position="142"/>
    </location>
</feature>
<feature type="domain" description="C3H1-type" evidence="7">
    <location>
        <begin position="62"/>
        <end position="90"/>
    </location>
</feature>
<gene>
    <name evidence="8" type="ORF">RHSIM_RhsimUnG0150900</name>
</gene>
<dbReference type="InterPro" id="IPR000571">
    <property type="entry name" value="Znf_CCCH"/>
</dbReference>
<sequence>METFEANTTSSDPKPRSDEQSLDSDGLTVESLSQKLDNVGLGSNEGENINSNDRGGVLHPLRPYAEDCPHYVRTGTCKFGLNCRFNHPVTVRRANQKWRKEKEKEKAKEGVLEKPENIECKYYLTAEGCKYGKSCRYNHSKAEAEIAPPELNFLGLPIRLGEKECPFYMRNGSCGYGPRCRFHHPNPTGVGGHDPNSSPRNDECSGQFNIPAVHYNGESIPLNASGASHTTQASWSTHVLSDKAVPYYQESHSAYMPTMHFLPQEALPTPEWNGYQAPYFPDESMWHTLSPPAAKETYISCQVEEYPERPGVPECDFFKRTGTCKYKSACRFHHPKNQAPKADCVLNDKGLPLRPGRKICRYYEQLGICKFGPACLFDHPVNQNSTFSVRPLTR</sequence>
<evidence type="ECO:0000313" key="9">
    <source>
        <dbReference type="Proteomes" id="UP000626092"/>
    </source>
</evidence>
<reference evidence="8" key="1">
    <citation type="submission" date="2019-11" db="EMBL/GenBank/DDBJ databases">
        <authorList>
            <person name="Liu Y."/>
            <person name="Hou J."/>
            <person name="Li T.-Q."/>
            <person name="Guan C.-H."/>
            <person name="Wu X."/>
            <person name="Wu H.-Z."/>
            <person name="Ling F."/>
            <person name="Zhang R."/>
            <person name="Shi X.-G."/>
            <person name="Ren J.-P."/>
            <person name="Chen E.-F."/>
            <person name="Sun J.-M."/>
        </authorList>
    </citation>
    <scope>NUCLEOTIDE SEQUENCE</scope>
    <source>
        <strain evidence="8">Adult_tree_wgs_1</strain>
        <tissue evidence="8">Leaves</tissue>
    </source>
</reference>
<accession>A0A834FUR5</accession>
<keyword evidence="1 5" id="KW-0479">Metal-binding</keyword>
<evidence type="ECO:0000256" key="2">
    <source>
        <dbReference type="ARBA" id="ARBA00022771"/>
    </source>
</evidence>
<feature type="zinc finger region" description="C3H1-type" evidence="5">
    <location>
        <begin position="62"/>
        <end position="90"/>
    </location>
</feature>
<dbReference type="GO" id="GO:0003729">
    <property type="term" value="F:mRNA binding"/>
    <property type="evidence" value="ECO:0007669"/>
    <property type="project" value="UniProtKB-ARBA"/>
</dbReference>
<evidence type="ECO:0000256" key="5">
    <source>
        <dbReference type="PROSITE-ProRule" id="PRU00723"/>
    </source>
</evidence>
<dbReference type="PANTHER" id="PTHR12506:SF75">
    <property type="entry name" value="ZINC FINGER CCCH DOMAIN-CONTAINING PROTEIN 67-LIKE"/>
    <property type="match status" value="1"/>
</dbReference>
<dbReference type="Pfam" id="PF00642">
    <property type="entry name" value="zf-CCCH"/>
    <property type="match status" value="5"/>
</dbReference>
<feature type="domain" description="C3H1-type" evidence="7">
    <location>
        <begin position="309"/>
        <end position="337"/>
    </location>
</feature>
<dbReference type="OrthoDB" id="411372at2759"/>
<feature type="zinc finger region" description="C3H1-type" evidence="5">
    <location>
        <begin position="309"/>
        <end position="337"/>
    </location>
</feature>
<dbReference type="GO" id="GO:0003677">
    <property type="term" value="F:DNA binding"/>
    <property type="evidence" value="ECO:0007669"/>
    <property type="project" value="UniProtKB-KW"/>
</dbReference>
<evidence type="ECO:0000256" key="3">
    <source>
        <dbReference type="ARBA" id="ARBA00022833"/>
    </source>
</evidence>
<feature type="domain" description="C3H1-type" evidence="7">
    <location>
        <begin position="159"/>
        <end position="187"/>
    </location>
</feature>
<evidence type="ECO:0000256" key="6">
    <source>
        <dbReference type="SAM" id="MobiDB-lite"/>
    </source>
</evidence>
<evidence type="ECO:0000313" key="8">
    <source>
        <dbReference type="EMBL" id="KAF7113196.1"/>
    </source>
</evidence>
<dbReference type="Gene3D" id="4.10.1000.10">
    <property type="entry name" value="Zinc finger, CCCH-type"/>
    <property type="match status" value="3"/>
</dbReference>
<dbReference type="GO" id="GO:0008270">
    <property type="term" value="F:zinc ion binding"/>
    <property type="evidence" value="ECO:0007669"/>
    <property type="project" value="UniProtKB-KW"/>
</dbReference>
<feature type="zinc finger region" description="C3H1-type" evidence="5">
    <location>
        <begin position="159"/>
        <end position="187"/>
    </location>
</feature>
<feature type="compositionally biased region" description="Polar residues" evidence="6">
    <location>
        <begin position="1"/>
        <end position="12"/>
    </location>
</feature>
<keyword evidence="4" id="KW-0238">DNA-binding</keyword>
<dbReference type="InterPro" id="IPR050974">
    <property type="entry name" value="Plant_ZF_CCCH"/>
</dbReference>
<dbReference type="SMART" id="SM00356">
    <property type="entry name" value="ZnF_C3H1"/>
    <property type="match status" value="5"/>
</dbReference>
<evidence type="ECO:0000256" key="4">
    <source>
        <dbReference type="ARBA" id="ARBA00023125"/>
    </source>
</evidence>
<proteinExistence type="predicted"/>
<dbReference type="AlphaFoldDB" id="A0A834FUR5"/>
<evidence type="ECO:0000259" key="7">
    <source>
        <dbReference type="PROSITE" id="PS50103"/>
    </source>
</evidence>
<dbReference type="Gene3D" id="2.30.30.1190">
    <property type="match status" value="1"/>
</dbReference>
<protein>
    <recommendedName>
        <fullName evidence="7">C3H1-type domain-containing protein</fullName>
    </recommendedName>
</protein>
<feature type="zinc finger region" description="C3H1-type" evidence="5">
    <location>
        <begin position="114"/>
        <end position="142"/>
    </location>
</feature>
<organism evidence="8 9">
    <name type="scientific">Rhododendron simsii</name>
    <name type="common">Sims's rhododendron</name>
    <dbReference type="NCBI Taxonomy" id="118357"/>
    <lineage>
        <taxon>Eukaryota</taxon>
        <taxon>Viridiplantae</taxon>
        <taxon>Streptophyta</taxon>
        <taxon>Embryophyta</taxon>
        <taxon>Tracheophyta</taxon>
        <taxon>Spermatophyta</taxon>
        <taxon>Magnoliopsida</taxon>
        <taxon>eudicotyledons</taxon>
        <taxon>Gunneridae</taxon>
        <taxon>Pentapetalae</taxon>
        <taxon>asterids</taxon>
        <taxon>Ericales</taxon>
        <taxon>Ericaceae</taxon>
        <taxon>Ericoideae</taxon>
        <taxon>Rhodoreae</taxon>
        <taxon>Rhododendron</taxon>
    </lineage>
</organism>
<dbReference type="Proteomes" id="UP000626092">
    <property type="component" value="Unassembled WGS sequence"/>
</dbReference>
<feature type="region of interest" description="Disordered" evidence="6">
    <location>
        <begin position="1"/>
        <end position="28"/>
    </location>
</feature>